<evidence type="ECO:0000256" key="3">
    <source>
        <dbReference type="SAM" id="Coils"/>
    </source>
</evidence>
<reference evidence="10 13" key="3">
    <citation type="submission" date="2018-09" db="EMBL/GenBank/DDBJ databases">
        <title>Draft genome sequences of Legionella taurinensis isolated from water samples.</title>
        <authorList>
            <person name="Chakeri A."/>
            <person name="Allerberger F."/>
            <person name="Kundi M."/>
            <person name="Ruppitsch W."/>
            <person name="Schmid D."/>
        </authorList>
    </citation>
    <scope>NUCLEOTIDE SEQUENCE [LARGE SCALE GENOMIC DNA]</scope>
    <source>
        <strain evidence="10 13">4570-18-6</strain>
    </source>
</reference>
<evidence type="ECO:0000259" key="8">
    <source>
        <dbReference type="Pfam" id="PF25967"/>
    </source>
</evidence>
<feature type="coiled-coil region" evidence="3">
    <location>
        <begin position="103"/>
        <end position="161"/>
    </location>
</feature>
<evidence type="ECO:0000313" key="10">
    <source>
        <dbReference type="EMBL" id="RJT48325.1"/>
    </source>
</evidence>
<dbReference type="Pfam" id="PF25917">
    <property type="entry name" value="BSH_RND"/>
    <property type="match status" value="1"/>
</dbReference>
<feature type="chain" id="PRO_5044588124" evidence="4">
    <location>
        <begin position="30"/>
        <end position="370"/>
    </location>
</feature>
<dbReference type="GO" id="GO:0005886">
    <property type="term" value="C:plasma membrane"/>
    <property type="evidence" value="ECO:0007669"/>
    <property type="project" value="TreeGrafter"/>
</dbReference>
<dbReference type="EMBL" id="QZWB01000003">
    <property type="protein sequence ID" value="RJT48325.1"/>
    <property type="molecule type" value="Genomic_DNA"/>
</dbReference>
<dbReference type="PANTHER" id="PTHR30158">
    <property type="entry name" value="ACRA/E-RELATED COMPONENT OF DRUG EFFLUX TRANSPORTER"/>
    <property type="match status" value="1"/>
</dbReference>
<dbReference type="InterPro" id="IPR058627">
    <property type="entry name" value="MdtA-like_C"/>
</dbReference>
<organism evidence="10 13">
    <name type="scientific">Legionella taurinensis</name>
    <dbReference type="NCBI Taxonomy" id="70611"/>
    <lineage>
        <taxon>Bacteria</taxon>
        <taxon>Pseudomonadati</taxon>
        <taxon>Pseudomonadota</taxon>
        <taxon>Gammaproteobacteria</taxon>
        <taxon>Legionellales</taxon>
        <taxon>Legionellaceae</taxon>
        <taxon>Legionella</taxon>
    </lineage>
</organism>
<dbReference type="Pfam" id="PF25944">
    <property type="entry name" value="Beta-barrel_RND"/>
    <property type="match status" value="1"/>
</dbReference>
<dbReference type="SUPFAM" id="SSF111369">
    <property type="entry name" value="HlyD-like secretion proteins"/>
    <property type="match status" value="1"/>
</dbReference>
<evidence type="ECO:0000313" key="12">
    <source>
        <dbReference type="Proteomes" id="UP000251035"/>
    </source>
</evidence>
<comment type="caution">
    <text evidence="10">The sequence shown here is derived from an EMBL/GenBank/DDBJ whole genome shotgun (WGS) entry which is preliminary data.</text>
</comment>
<dbReference type="Pfam" id="PF25967">
    <property type="entry name" value="RND-MFP_C"/>
    <property type="match status" value="1"/>
</dbReference>
<evidence type="ECO:0000259" key="6">
    <source>
        <dbReference type="Pfam" id="PF25917"/>
    </source>
</evidence>
<dbReference type="PANTHER" id="PTHR30158:SF10">
    <property type="entry name" value="CATION EFFLUX PUMP"/>
    <property type="match status" value="1"/>
</dbReference>
<dbReference type="GO" id="GO:0022857">
    <property type="term" value="F:transmembrane transporter activity"/>
    <property type="evidence" value="ECO:0007669"/>
    <property type="project" value="InterPro"/>
</dbReference>
<feature type="domain" description="Multidrug resistance protein MdtA-like C-terminal permuted SH3" evidence="8">
    <location>
        <begin position="289"/>
        <end position="350"/>
    </location>
</feature>
<dbReference type="Gene3D" id="2.40.50.100">
    <property type="match status" value="1"/>
</dbReference>
<comment type="similarity">
    <text evidence="2">Belongs to the membrane fusion protein (MFP) (TC 8.A.1) family.</text>
</comment>
<reference evidence="11 14" key="2">
    <citation type="submission" date="2018-04" db="EMBL/GenBank/DDBJ databases">
        <title>Whole genome sequence comparison of clinical and drinking water Legionella pneumophila isolates.</title>
        <authorList>
            <person name="Garner E."/>
        </authorList>
    </citation>
    <scope>NUCLEOTIDE SEQUENCE [LARGE SCALE GENOMIC DNA]</scope>
    <source>
        <strain evidence="11 14">WH02</strain>
    </source>
</reference>
<protein>
    <submittedName>
        <fullName evidence="10">Efflux RND transporter periplasmic adaptor subunit</fullName>
    </submittedName>
    <submittedName>
        <fullName evidence="9">Efflux transporter periplasmic adaptor subunit</fullName>
    </submittedName>
</protein>
<dbReference type="Pfam" id="PF25876">
    <property type="entry name" value="HH_MFP_RND"/>
    <property type="match status" value="1"/>
</dbReference>
<keyword evidence="4" id="KW-0732">Signal</keyword>
<dbReference type="Proteomes" id="UP000270757">
    <property type="component" value="Unassembled WGS sequence"/>
</dbReference>
<evidence type="ECO:0000313" key="9">
    <source>
        <dbReference type="EMBL" id="PUT47234.1"/>
    </source>
</evidence>
<dbReference type="InterPro" id="IPR006143">
    <property type="entry name" value="RND_pump_MFP"/>
</dbReference>
<dbReference type="EMBL" id="QFGG01000003">
    <property type="protein sequence ID" value="TID44738.1"/>
    <property type="molecule type" value="Genomic_DNA"/>
</dbReference>
<dbReference type="InterPro" id="IPR058626">
    <property type="entry name" value="MdtA-like_b-barrel"/>
</dbReference>
<dbReference type="GeneID" id="48947253"/>
<gene>
    <name evidence="10" type="ORF">D6J04_04290</name>
    <name evidence="9" type="ORF">DB745_07800</name>
    <name evidence="11" type="ORF">DIZ81_04385</name>
</gene>
<dbReference type="RefSeq" id="WP_108291697.1">
    <property type="nucleotide sequence ID" value="NZ_CAAAIR010000002.1"/>
</dbReference>
<feature type="domain" description="Multidrug resistance protein MdtA-like alpha-helical hairpin" evidence="5">
    <location>
        <begin position="103"/>
        <end position="158"/>
    </location>
</feature>
<keyword evidence="3" id="KW-0175">Coiled coil</keyword>
<sequence>MSRKPLPFPVLLLLVLSALLVAGCGSSPANNTAAPAEVDVAHPLAKKIVDLDEYTGRFQAIEEVDIRARVTGYLDAIRFKDGQRVEKGDVLFIIDQRPFRYALTRAEAQLVLAKRQYERATQLKKESFISNEVIDQRWQEMQTAKTRLDEAKLNLEYTEIKSPISGKISRYFVSVGNLIRMNETVLTRVVSTDPIHFYFETSQNELLKYIRLTQSGQGFRTEEGGSTIYIKLQDEQDFIHQGKMDFMDNVVDTGTGTVQSRAIVPNPDGIIYPGLFGRARLAGSAEYEALLLPDKAINTEQTRKYVYVVDDKNRVQRVYVDLGPQRDSGFYVIKKGLKGNEWVVINGIQRIRAPDQEVKPVQIPLSEDHQ</sequence>
<evidence type="ECO:0000259" key="5">
    <source>
        <dbReference type="Pfam" id="PF25876"/>
    </source>
</evidence>
<dbReference type="AlphaFoldDB" id="A0A3A5L610"/>
<dbReference type="EMBL" id="QCXM01000007">
    <property type="protein sequence ID" value="PUT47234.1"/>
    <property type="molecule type" value="Genomic_DNA"/>
</dbReference>
<evidence type="ECO:0000313" key="11">
    <source>
        <dbReference type="EMBL" id="TID44738.1"/>
    </source>
</evidence>
<evidence type="ECO:0000256" key="1">
    <source>
        <dbReference type="ARBA" id="ARBA00004519"/>
    </source>
</evidence>
<reference evidence="9 12" key="1">
    <citation type="submission" date="2018-04" db="EMBL/GenBank/DDBJ databases">
        <title>Whole genome sequence comparison of clinical and drinking water Legionella pneumophila isolates associated with the Flint Water Crisis.</title>
        <authorList>
            <person name="Garner E."/>
            <person name="Brown C."/>
            <person name="Schwake O."/>
            <person name="Coil D."/>
            <person name="Jospin G."/>
            <person name="Eisen J."/>
            <person name="Edwards M."/>
            <person name="Pruden A."/>
        </authorList>
    </citation>
    <scope>NUCLEOTIDE SEQUENCE [LARGE SCALE GENOMIC DNA]</scope>
    <source>
        <strain evidence="9 12">Genessee03</strain>
    </source>
</reference>
<feature type="domain" description="Multidrug resistance protein MdtA-like beta-barrel" evidence="7">
    <location>
        <begin position="194"/>
        <end position="281"/>
    </location>
</feature>
<evidence type="ECO:0000313" key="13">
    <source>
        <dbReference type="Proteomes" id="UP000270757"/>
    </source>
</evidence>
<dbReference type="Proteomes" id="UP000306421">
    <property type="component" value="Unassembled WGS sequence"/>
</dbReference>
<proteinExistence type="inferred from homology"/>
<dbReference type="Gene3D" id="2.40.30.170">
    <property type="match status" value="1"/>
</dbReference>
<dbReference type="GO" id="GO:0030313">
    <property type="term" value="C:cell envelope"/>
    <property type="evidence" value="ECO:0007669"/>
    <property type="project" value="UniProtKB-SubCell"/>
</dbReference>
<feature type="domain" description="Multidrug resistance protein MdtA-like barrel-sandwich hybrid" evidence="6">
    <location>
        <begin position="63"/>
        <end position="184"/>
    </location>
</feature>
<accession>A0A3A5L610</accession>
<evidence type="ECO:0000259" key="7">
    <source>
        <dbReference type="Pfam" id="PF25944"/>
    </source>
</evidence>
<keyword evidence="12" id="KW-1185">Reference proteome</keyword>
<dbReference type="InterPro" id="IPR058624">
    <property type="entry name" value="MdtA-like_HH"/>
</dbReference>
<evidence type="ECO:0000256" key="2">
    <source>
        <dbReference type="ARBA" id="ARBA00009477"/>
    </source>
</evidence>
<dbReference type="PROSITE" id="PS51257">
    <property type="entry name" value="PROKAR_LIPOPROTEIN"/>
    <property type="match status" value="1"/>
</dbReference>
<dbReference type="GO" id="GO:0046677">
    <property type="term" value="P:response to antibiotic"/>
    <property type="evidence" value="ECO:0007669"/>
    <property type="project" value="TreeGrafter"/>
</dbReference>
<dbReference type="Proteomes" id="UP000251035">
    <property type="component" value="Unassembled WGS sequence"/>
</dbReference>
<dbReference type="Gene3D" id="2.40.420.20">
    <property type="match status" value="1"/>
</dbReference>
<evidence type="ECO:0000313" key="14">
    <source>
        <dbReference type="Proteomes" id="UP000306421"/>
    </source>
</evidence>
<comment type="subcellular location">
    <subcellularLocation>
        <location evidence="1">Cell inner membrane</location>
        <topology evidence="1">Lipid-anchor</topology>
    </subcellularLocation>
</comment>
<evidence type="ECO:0000256" key="4">
    <source>
        <dbReference type="SAM" id="SignalP"/>
    </source>
</evidence>
<feature type="signal peptide" evidence="4">
    <location>
        <begin position="1"/>
        <end position="29"/>
    </location>
</feature>
<name>A0A3A5L610_9GAMM</name>
<dbReference type="InterPro" id="IPR058625">
    <property type="entry name" value="MdtA-like_BSH"/>
</dbReference>
<dbReference type="Gene3D" id="1.10.287.470">
    <property type="entry name" value="Helix hairpin bin"/>
    <property type="match status" value="1"/>
</dbReference>
<dbReference type="OrthoDB" id="9816569at2"/>
<dbReference type="NCBIfam" id="TIGR01730">
    <property type="entry name" value="RND_mfp"/>
    <property type="match status" value="1"/>
</dbReference>